<dbReference type="Gene3D" id="1.10.540.10">
    <property type="entry name" value="Acyl-CoA dehydrogenase/oxidase, N-terminal domain"/>
    <property type="match status" value="1"/>
</dbReference>
<name>A0AB39BK68_9MICO</name>
<sequence length="426" mass="46504">MTSTQVAGVAPAPSPAHSHDELLALDPQALEERLVSAARGMRDEIISYSAEGQRITHIPEALHHRFEEEGFYLMYIPRAHGGLEVPPVTFFKVVQEIARADMGIGWSFCLSANHALMFANWFPAEIHEEVYDGGNFRAASMYAPTVKATPVDGGYQLDGVVNYCSGIPWSTYFLGQCMLPGKAENGGPRVGLYIAPKETFEILDDWGTTIGLNSSGSNSIRFDGTFLPERFMVEDANLIDYGFDGDSPGSAAYGNSMYSARHMSSFGLALAVLTLGGAYAALDEYESLMTTRKTTIPPFVSRSQDPDFLRYFGGAIAKLATAEAATYKALEMWQDAARDNVAGVAPFSDRTDALLGAIGREVIIQTWEVVERDLYRTIGSTASKKGERFELIFRDMAQAAGHRNPQLRDATFQMIARQTLAAAADA</sequence>
<dbReference type="PIRSF" id="PIRSF016578">
    <property type="entry name" value="HsaA"/>
    <property type="match status" value="1"/>
</dbReference>
<evidence type="ECO:0000313" key="4">
    <source>
        <dbReference type="EMBL" id="XDI06731.1"/>
    </source>
</evidence>
<dbReference type="AlphaFoldDB" id="A0AB39BK68"/>
<dbReference type="GO" id="GO:0050660">
    <property type="term" value="F:flavin adenine dinucleotide binding"/>
    <property type="evidence" value="ECO:0007669"/>
    <property type="project" value="InterPro"/>
</dbReference>
<dbReference type="SUPFAM" id="SSF56645">
    <property type="entry name" value="Acyl-CoA dehydrogenase NM domain-like"/>
    <property type="match status" value="1"/>
</dbReference>
<dbReference type="Gene3D" id="1.20.140.10">
    <property type="entry name" value="Butyryl-CoA Dehydrogenase, subunit A, domain 3"/>
    <property type="match status" value="1"/>
</dbReference>
<organism evidence="4">
    <name type="scientific">Herbiconiux sp. A18JL235</name>
    <dbReference type="NCBI Taxonomy" id="3152363"/>
    <lineage>
        <taxon>Bacteria</taxon>
        <taxon>Bacillati</taxon>
        <taxon>Actinomycetota</taxon>
        <taxon>Actinomycetes</taxon>
        <taxon>Micrococcales</taxon>
        <taxon>Microbacteriaceae</taxon>
        <taxon>Herbiconiux</taxon>
    </lineage>
</organism>
<protein>
    <submittedName>
        <fullName evidence="4">Acyl-CoA dehydrogenase family protein</fullName>
    </submittedName>
</protein>
<feature type="domain" description="Acyl-CoA dehydrogenase/oxidase N-terminal" evidence="2">
    <location>
        <begin position="37"/>
        <end position="111"/>
    </location>
</feature>
<dbReference type="InterPro" id="IPR013107">
    <property type="entry name" value="Acyl-CoA_DH_C"/>
</dbReference>
<dbReference type="RefSeq" id="WP_368499110.1">
    <property type="nucleotide sequence ID" value="NZ_CP162511.1"/>
</dbReference>
<dbReference type="EMBL" id="CP162511">
    <property type="protein sequence ID" value="XDI06731.1"/>
    <property type="molecule type" value="Genomic_DNA"/>
</dbReference>
<dbReference type="Pfam" id="PF02771">
    <property type="entry name" value="Acyl-CoA_dh_N"/>
    <property type="match status" value="1"/>
</dbReference>
<reference evidence="4" key="1">
    <citation type="submission" date="2024-05" db="EMBL/GenBank/DDBJ databases">
        <title>Herbiconiux sp. A18JL235.</title>
        <authorList>
            <person name="Zhang G."/>
        </authorList>
    </citation>
    <scope>NUCLEOTIDE SEQUENCE</scope>
    <source>
        <strain evidence="4">A18JL235</strain>
    </source>
</reference>
<dbReference type="Pfam" id="PF08028">
    <property type="entry name" value="Acyl-CoA_dh_2"/>
    <property type="match status" value="1"/>
</dbReference>
<evidence type="ECO:0000259" key="2">
    <source>
        <dbReference type="Pfam" id="PF02771"/>
    </source>
</evidence>
<dbReference type="GO" id="GO:0016627">
    <property type="term" value="F:oxidoreductase activity, acting on the CH-CH group of donors"/>
    <property type="evidence" value="ECO:0007669"/>
    <property type="project" value="InterPro"/>
</dbReference>
<evidence type="ECO:0000256" key="1">
    <source>
        <dbReference type="ARBA" id="ARBA00023002"/>
    </source>
</evidence>
<dbReference type="InterPro" id="IPR046373">
    <property type="entry name" value="Acyl-CoA_Oxase/DH_mid-dom_sf"/>
</dbReference>
<accession>A0AB39BK68</accession>
<gene>
    <name evidence="4" type="ORF">ABFY20_06410</name>
</gene>
<feature type="domain" description="Acyl-CoA dehydrogenase C-terminal" evidence="3">
    <location>
        <begin position="269"/>
        <end position="403"/>
    </location>
</feature>
<dbReference type="InterPro" id="IPR037069">
    <property type="entry name" value="AcylCoA_DH/ox_N_sf"/>
</dbReference>
<evidence type="ECO:0000259" key="3">
    <source>
        <dbReference type="Pfam" id="PF08028"/>
    </source>
</evidence>
<keyword evidence="1" id="KW-0560">Oxidoreductase</keyword>
<proteinExistence type="predicted"/>
<dbReference type="Gene3D" id="2.40.110.10">
    <property type="entry name" value="Butyryl-CoA Dehydrogenase, subunit A, domain 2"/>
    <property type="match status" value="1"/>
</dbReference>
<dbReference type="InterPro" id="IPR009100">
    <property type="entry name" value="AcylCoA_DH/oxidase_NM_dom_sf"/>
</dbReference>
<dbReference type="InterPro" id="IPR013786">
    <property type="entry name" value="AcylCoA_DH/ox_N"/>
</dbReference>